<comment type="caution">
    <text evidence="2">The sequence shown here is derived from an EMBL/GenBank/DDBJ whole genome shotgun (WGS) entry which is preliminary data.</text>
</comment>
<feature type="chain" id="PRO_5039701709" description="DUF4340 domain-containing protein" evidence="1">
    <location>
        <begin position="23"/>
        <end position="352"/>
    </location>
</feature>
<evidence type="ECO:0000256" key="1">
    <source>
        <dbReference type="SAM" id="SignalP"/>
    </source>
</evidence>
<accession>A0A9D1F0Y3</accession>
<keyword evidence="1" id="KW-0732">Signal</keyword>
<protein>
    <recommendedName>
        <fullName evidence="4">DUF4340 domain-containing protein</fullName>
    </recommendedName>
</protein>
<evidence type="ECO:0008006" key="4">
    <source>
        <dbReference type="Google" id="ProtNLM"/>
    </source>
</evidence>
<name>A0A9D1F0Y3_9BACT</name>
<evidence type="ECO:0000313" key="3">
    <source>
        <dbReference type="Proteomes" id="UP000823928"/>
    </source>
</evidence>
<gene>
    <name evidence="2" type="ORF">IAC10_12215</name>
</gene>
<organism evidence="2 3">
    <name type="scientific">Candidatus Scatousia excrementigallinarum</name>
    <dbReference type="NCBI Taxonomy" id="2840935"/>
    <lineage>
        <taxon>Bacteria</taxon>
        <taxon>Candidatus Scatousia</taxon>
    </lineage>
</organism>
<proteinExistence type="predicted"/>
<dbReference type="EMBL" id="DVIU01000248">
    <property type="protein sequence ID" value="HIS37366.1"/>
    <property type="molecule type" value="Genomic_DNA"/>
</dbReference>
<dbReference type="AlphaFoldDB" id="A0A9D1F0Y3"/>
<feature type="signal peptide" evidence="1">
    <location>
        <begin position="1"/>
        <end position="22"/>
    </location>
</feature>
<evidence type="ECO:0000313" key="2">
    <source>
        <dbReference type="EMBL" id="HIS37366.1"/>
    </source>
</evidence>
<sequence length="352" mass="40498">MKKTLTAAIAGVLLLGGLSVSALDKKSETLALLPAMKYESAAPNRIWVGTFQLVWNDLMDGIVKGPVEFKGKKSKLAEELNAQSFTKEMISENSYYTKYGETSPELRDTIEKAIKEKFDETSDVLNSVDWAPGPNKYTAYAMLKKDFKFLTAFDKLKMERFGKNKEKVQYFGINKKSDKILDKTVHVMFYNSSKDFAVVIYTQTDDVLYLYRTKDDKTFDKLYSDMFIKRAQYEGNSDFTEKDELKVPNIGLYKEQSFDELCNREIKGTNMMLDKALETVEFKMDNEGVKLKSEAIIATKMSAMLPEKNLKPRKFYFDDTFVIFLQEQGKDKPYFAMRVNDVAAINKTERKK</sequence>
<dbReference type="Proteomes" id="UP000823928">
    <property type="component" value="Unassembled WGS sequence"/>
</dbReference>
<reference evidence="2" key="1">
    <citation type="submission" date="2020-10" db="EMBL/GenBank/DDBJ databases">
        <authorList>
            <person name="Gilroy R."/>
        </authorList>
    </citation>
    <scope>NUCLEOTIDE SEQUENCE</scope>
    <source>
        <strain evidence="2">6276</strain>
    </source>
</reference>
<reference evidence="2" key="2">
    <citation type="journal article" date="2021" name="PeerJ">
        <title>Extensive microbial diversity within the chicken gut microbiome revealed by metagenomics and culture.</title>
        <authorList>
            <person name="Gilroy R."/>
            <person name="Ravi A."/>
            <person name="Getino M."/>
            <person name="Pursley I."/>
            <person name="Horton D.L."/>
            <person name="Alikhan N.F."/>
            <person name="Baker D."/>
            <person name="Gharbi K."/>
            <person name="Hall N."/>
            <person name="Watson M."/>
            <person name="Adriaenssens E.M."/>
            <person name="Foster-Nyarko E."/>
            <person name="Jarju S."/>
            <person name="Secka A."/>
            <person name="Antonio M."/>
            <person name="Oren A."/>
            <person name="Chaudhuri R.R."/>
            <person name="La Ragione R."/>
            <person name="Hildebrand F."/>
            <person name="Pallen M.J."/>
        </authorList>
    </citation>
    <scope>NUCLEOTIDE SEQUENCE</scope>
    <source>
        <strain evidence="2">6276</strain>
    </source>
</reference>